<gene>
    <name evidence="16" type="ORF">CCMP2556_LOCUS53887</name>
</gene>
<organism evidence="16 17">
    <name type="scientific">Durusdinium trenchii</name>
    <dbReference type="NCBI Taxonomy" id="1381693"/>
    <lineage>
        <taxon>Eukaryota</taxon>
        <taxon>Sar</taxon>
        <taxon>Alveolata</taxon>
        <taxon>Dinophyceae</taxon>
        <taxon>Suessiales</taxon>
        <taxon>Symbiodiniaceae</taxon>
        <taxon>Durusdinium</taxon>
    </lineage>
</organism>
<dbReference type="NCBIfam" id="TIGR01064">
    <property type="entry name" value="pyruv_kin"/>
    <property type="match status" value="1"/>
</dbReference>
<dbReference type="Gene3D" id="3.20.20.60">
    <property type="entry name" value="Phosphoenolpyruvate-binding domains"/>
    <property type="match status" value="1"/>
</dbReference>
<evidence type="ECO:0000256" key="4">
    <source>
        <dbReference type="ARBA" id="ARBA00012142"/>
    </source>
</evidence>
<proteinExistence type="inferred from homology"/>
<dbReference type="InterPro" id="IPR018209">
    <property type="entry name" value="Pyrv_Knase_AS"/>
</dbReference>
<dbReference type="InterPro" id="IPR036918">
    <property type="entry name" value="Pyrv_Knase_C_sf"/>
</dbReference>
<dbReference type="Gene3D" id="2.40.33.10">
    <property type="entry name" value="PK beta-barrel domain-like"/>
    <property type="match status" value="1"/>
</dbReference>
<comment type="caution">
    <text evidence="16">The sequence shown here is derived from an EMBL/GenBank/DDBJ whole genome shotgun (WGS) entry which is preliminary data.</text>
</comment>
<keyword evidence="12" id="KW-0670">Pyruvate</keyword>
<dbReference type="SUPFAM" id="SSF50800">
    <property type="entry name" value="PK beta-barrel domain-like"/>
    <property type="match status" value="1"/>
</dbReference>
<evidence type="ECO:0000256" key="7">
    <source>
        <dbReference type="ARBA" id="ARBA00022741"/>
    </source>
</evidence>
<feature type="domain" description="Pyruvate kinase barrel" evidence="14">
    <location>
        <begin position="124"/>
        <end position="449"/>
    </location>
</feature>
<dbReference type="InterPro" id="IPR015793">
    <property type="entry name" value="Pyrv_Knase_brl"/>
</dbReference>
<evidence type="ECO:0000256" key="13">
    <source>
        <dbReference type="RuleBase" id="RU000504"/>
    </source>
</evidence>
<evidence type="ECO:0000256" key="11">
    <source>
        <dbReference type="ARBA" id="ARBA00023152"/>
    </source>
</evidence>
<evidence type="ECO:0000256" key="9">
    <source>
        <dbReference type="ARBA" id="ARBA00022840"/>
    </source>
</evidence>
<comment type="cofactor">
    <cofactor evidence="1">
        <name>K(+)</name>
        <dbReference type="ChEBI" id="CHEBI:29103"/>
    </cofactor>
</comment>
<comment type="pathway">
    <text evidence="2 13">Carbohydrate degradation; glycolysis; pyruvate from D-glyceraldehyde 3-phosphate: step 5/5.</text>
</comment>
<dbReference type="PROSITE" id="PS00110">
    <property type="entry name" value="PYRUVATE_KINASE"/>
    <property type="match status" value="1"/>
</dbReference>
<evidence type="ECO:0000256" key="3">
    <source>
        <dbReference type="ARBA" id="ARBA00008663"/>
    </source>
</evidence>
<dbReference type="Proteomes" id="UP001642484">
    <property type="component" value="Unassembled WGS sequence"/>
</dbReference>
<feature type="domain" description="Pyruvate kinase C-terminal" evidence="15">
    <location>
        <begin position="485"/>
        <end position="558"/>
    </location>
</feature>
<comment type="catalytic activity">
    <reaction evidence="13">
        <text>pyruvate + ATP = phosphoenolpyruvate + ADP + H(+)</text>
        <dbReference type="Rhea" id="RHEA:18157"/>
        <dbReference type="ChEBI" id="CHEBI:15361"/>
        <dbReference type="ChEBI" id="CHEBI:15378"/>
        <dbReference type="ChEBI" id="CHEBI:30616"/>
        <dbReference type="ChEBI" id="CHEBI:58702"/>
        <dbReference type="ChEBI" id="CHEBI:456216"/>
        <dbReference type="EC" id="2.7.1.40"/>
    </reaction>
</comment>
<dbReference type="InterPro" id="IPR015806">
    <property type="entry name" value="Pyrv_Knase_insert_dom_sf"/>
</dbReference>
<evidence type="ECO:0000256" key="8">
    <source>
        <dbReference type="ARBA" id="ARBA00022777"/>
    </source>
</evidence>
<dbReference type="InterPro" id="IPR040442">
    <property type="entry name" value="Pyrv_kinase-like_dom_sf"/>
</dbReference>
<comment type="similarity">
    <text evidence="3 13">Belongs to the pyruvate kinase family.</text>
</comment>
<evidence type="ECO:0000313" key="16">
    <source>
        <dbReference type="EMBL" id="CAK9116264.1"/>
    </source>
</evidence>
<dbReference type="InterPro" id="IPR015813">
    <property type="entry name" value="Pyrv/PenolPyrv_kinase-like_dom"/>
</dbReference>
<dbReference type="EC" id="2.7.1.40" evidence="4 13"/>
<dbReference type="Pfam" id="PF00224">
    <property type="entry name" value="PK"/>
    <property type="match status" value="1"/>
</dbReference>
<dbReference type="SUPFAM" id="SSF52935">
    <property type="entry name" value="PK C-terminal domain-like"/>
    <property type="match status" value="1"/>
</dbReference>
<keyword evidence="11 13" id="KW-0324">Glycolysis</keyword>
<evidence type="ECO:0000256" key="10">
    <source>
        <dbReference type="ARBA" id="ARBA00022842"/>
    </source>
</evidence>
<keyword evidence="8 13" id="KW-0418">Kinase</keyword>
<keyword evidence="6" id="KW-0479">Metal-binding</keyword>
<evidence type="ECO:0000256" key="1">
    <source>
        <dbReference type="ARBA" id="ARBA00001958"/>
    </source>
</evidence>
<keyword evidence="5 13" id="KW-0808">Transferase</keyword>
<dbReference type="Pfam" id="PF02887">
    <property type="entry name" value="PK_C"/>
    <property type="match status" value="1"/>
</dbReference>
<dbReference type="Gene3D" id="3.40.1380.20">
    <property type="entry name" value="Pyruvate kinase, C-terminal domain"/>
    <property type="match status" value="1"/>
</dbReference>
<evidence type="ECO:0000256" key="12">
    <source>
        <dbReference type="ARBA" id="ARBA00023317"/>
    </source>
</evidence>
<keyword evidence="9" id="KW-0067">ATP-binding</keyword>
<dbReference type="NCBIfam" id="NF004978">
    <property type="entry name" value="PRK06354.1"/>
    <property type="match status" value="1"/>
</dbReference>
<dbReference type="InterPro" id="IPR015795">
    <property type="entry name" value="Pyrv_Knase_C"/>
</dbReference>
<dbReference type="InterPro" id="IPR011037">
    <property type="entry name" value="Pyrv_Knase-like_insert_dom_sf"/>
</dbReference>
<dbReference type="PRINTS" id="PR01050">
    <property type="entry name" value="PYRUVTKNASE"/>
</dbReference>
<name>A0ABP0SVM3_9DINO</name>
<dbReference type="NCBIfam" id="NF004491">
    <property type="entry name" value="PRK05826.1"/>
    <property type="match status" value="1"/>
</dbReference>
<sequence>MATPCFFAGPPPHRALPSRALAPAPGQSRAPSRAPCHAPVVAASAAVAVATAGRGRRRGVTRRVGMIVYIPTEVDGDSCSPPWKNDVIDGISEEVLEGLEAQGGLADAVINMGQRKVRGCSKGAKQVATLGPASCEEEMLERLFLCGVDTFRLNFSHGDHEEKTELIRKIRALEAKYRHPIAILADMQGPKQRCGKFADPDGVELKKGQKFRFDLKPDLGDETRVQLPHPEILNALKPQSKLLLDDGNIQMEILQQGYLEDGNPFVDCKVTVAGRLKANKGVNTPDVILPMSPITEKDKEDIEFACKAQVDWIAMSFVQTADDMGELRRRVNGHGFNEIKLLAKIEKPSAVDDLENILEESDGVMVARGDLGVEMPAEEVPFVQKRIIRAANEQGKPVIVATQMLESMIKNPTPTRAECSDIANAILDGCDCVMLSGESAVGEYPTKAVTIQRRVIEATQANQVSMPPVPETLKLKDDGKDDGTDEVLKAAASLAKACKACTIVVFTATGRTAQLLAQKRPGMPILAVCKCLEVARRVSLLHGVYGTSDRGAQDLATRVEKEGSYKVRFSEAVDIACFTVSLEISTGRSTEGVPLGSVLDAGNLRERERVVPREHRSTWFQDVTYTTRGWMAWPRFHVPACPL</sequence>
<keyword evidence="17" id="KW-1185">Reference proteome</keyword>
<dbReference type="EMBL" id="CAXAMN010028361">
    <property type="protein sequence ID" value="CAK9116264.1"/>
    <property type="molecule type" value="Genomic_DNA"/>
</dbReference>
<evidence type="ECO:0000259" key="15">
    <source>
        <dbReference type="Pfam" id="PF02887"/>
    </source>
</evidence>
<dbReference type="SUPFAM" id="SSF51621">
    <property type="entry name" value="Phosphoenolpyruvate/pyruvate domain"/>
    <property type="match status" value="1"/>
</dbReference>
<evidence type="ECO:0000256" key="6">
    <source>
        <dbReference type="ARBA" id="ARBA00022723"/>
    </source>
</evidence>
<evidence type="ECO:0000256" key="5">
    <source>
        <dbReference type="ARBA" id="ARBA00022679"/>
    </source>
</evidence>
<evidence type="ECO:0000259" key="14">
    <source>
        <dbReference type="Pfam" id="PF00224"/>
    </source>
</evidence>
<dbReference type="InterPro" id="IPR001697">
    <property type="entry name" value="Pyr_Knase"/>
</dbReference>
<keyword evidence="7" id="KW-0547">Nucleotide-binding</keyword>
<dbReference type="PANTHER" id="PTHR11817">
    <property type="entry name" value="PYRUVATE KINASE"/>
    <property type="match status" value="1"/>
</dbReference>
<keyword evidence="10 13" id="KW-0460">Magnesium</keyword>
<protein>
    <recommendedName>
        <fullName evidence="4 13">Pyruvate kinase</fullName>
        <ecNumber evidence="4 13">2.7.1.40</ecNumber>
    </recommendedName>
</protein>
<evidence type="ECO:0000256" key="2">
    <source>
        <dbReference type="ARBA" id="ARBA00004997"/>
    </source>
</evidence>
<evidence type="ECO:0000313" key="17">
    <source>
        <dbReference type="Proteomes" id="UP001642484"/>
    </source>
</evidence>
<accession>A0ABP0SVM3</accession>
<reference evidence="16 17" key="1">
    <citation type="submission" date="2024-02" db="EMBL/GenBank/DDBJ databases">
        <authorList>
            <person name="Chen Y."/>
            <person name="Shah S."/>
            <person name="Dougan E. K."/>
            <person name="Thang M."/>
            <person name="Chan C."/>
        </authorList>
    </citation>
    <scope>NUCLEOTIDE SEQUENCE [LARGE SCALE GENOMIC DNA]</scope>
</reference>